<evidence type="ECO:0000256" key="3">
    <source>
        <dbReference type="ARBA" id="ARBA00022692"/>
    </source>
</evidence>
<feature type="region of interest" description="Disordered" evidence="8">
    <location>
        <begin position="241"/>
        <end position="295"/>
    </location>
</feature>
<feature type="region of interest" description="Disordered" evidence="8">
    <location>
        <begin position="458"/>
        <end position="487"/>
    </location>
</feature>
<evidence type="ECO:0000256" key="6">
    <source>
        <dbReference type="ARBA" id="ARBA00023136"/>
    </source>
</evidence>
<dbReference type="EMBL" id="BLKM01000610">
    <property type="protein sequence ID" value="GFG36129.1"/>
    <property type="molecule type" value="Genomic_DNA"/>
</dbReference>
<keyword evidence="5" id="KW-1133">Transmembrane helix</keyword>
<feature type="region of interest" description="Disordered" evidence="8">
    <location>
        <begin position="505"/>
        <end position="532"/>
    </location>
</feature>
<evidence type="ECO:0000313" key="9">
    <source>
        <dbReference type="EMBL" id="GFG36129.1"/>
    </source>
</evidence>
<dbReference type="PANTHER" id="PTHR13289">
    <property type="entry name" value="PROTEIN PHOSPHATASE 1-BINDING PROTEIN BIFOCAL"/>
    <property type="match status" value="1"/>
</dbReference>
<evidence type="ECO:0000256" key="7">
    <source>
        <dbReference type="ARBA" id="ARBA00023242"/>
    </source>
</evidence>
<feature type="compositionally biased region" description="Low complexity" evidence="8">
    <location>
        <begin position="505"/>
        <end position="514"/>
    </location>
</feature>
<dbReference type="InParanoid" id="A0A6L2PUD6"/>
<dbReference type="PANTHER" id="PTHR13289:SF3">
    <property type="entry name" value="BIFOCAL, ISOFORM F"/>
    <property type="match status" value="1"/>
</dbReference>
<evidence type="ECO:0000256" key="2">
    <source>
        <dbReference type="ARBA" id="ARBA00004269"/>
    </source>
</evidence>
<dbReference type="GO" id="GO:0008017">
    <property type="term" value="F:microtubule binding"/>
    <property type="evidence" value="ECO:0007669"/>
    <property type="project" value="TreeGrafter"/>
</dbReference>
<evidence type="ECO:0000256" key="8">
    <source>
        <dbReference type="SAM" id="MobiDB-lite"/>
    </source>
</evidence>
<protein>
    <submittedName>
        <fullName evidence="9">Uncharacterized protein</fullName>
    </submittedName>
</protein>
<comment type="subcellular location">
    <subcellularLocation>
        <location evidence="1">Nucleus membrane</location>
        <topology evidence="1">Multi-pass membrane protein</topology>
    </subcellularLocation>
    <subcellularLocation>
        <location evidence="2">Rough endoplasmic reticulum membrane</location>
        <topology evidence="2">Multi-pass membrane protein</topology>
    </subcellularLocation>
</comment>
<keyword evidence="7" id="KW-0539">Nucleus</keyword>
<name>A0A6L2PUD6_COPFO</name>
<dbReference type="GO" id="GO:0030867">
    <property type="term" value="C:rough endoplasmic reticulum membrane"/>
    <property type="evidence" value="ECO:0007669"/>
    <property type="project" value="UniProtKB-SubCell"/>
</dbReference>
<sequence length="768" mass="84170">MATPGSQESGGVTDQSIPQWKRELILRRRALARTLPAGSTTVKLTCPGVVTAVRHPELVAAGENVSGKQQRCISSAVASNNGVLDQTQADFHPRGRINDSSSASTDSAAVVGNMRLVEYQVEGSTDLVINGVGLDVAVEQNSVKYRSRMGEEKCVKISSASRTVVDNCVVNMAKNRFIVSENNNCQHSNDDCESDSSEELQYGPGIVNKLKCKYMSMTLRENQTKGVRPSLSNLRRATSLENMLDNDSDTGKPQITHHRFTKRPDAHNNTSKPEHTSEHQQRYRPTSRRNDSLKRARSVETLLRYDPKSHAATGHSIPSDVPVCDRVVKSEFRDHNKNNTKLLKALGNEEIVIVEHKMKYECTRKTVGKEKVPLFQQKKRTSNIPEETELPPPDVVKQTLKIFEGTPSKKASRLTRAPGVSLKSASYKHGGMSVANVNNIVDEVKGALKTKPLLSPKPVMSPEQHIPHIQSPRNLSPAPLPPDLQHISLSPPLSSRILALDALSSPSPSPLVSPTGVTRLKSPSPNESGRKEIGIPAAPQVEDAMDNIRKDGMSVEFKFGSCQNTKPKSYLPGAKSYLPPGQTSVTSKFVSRNQTVTSPNLERQNFVTTTKSISIPPVIKSADLPQNQMKQVGVIRPIVNNSHSTSPPPSLTDREIEKNFINRAKSIEQPTSKVVVSLKPANEVVVGKVSMEPIRGHTDDSAKSVRDVVKLKNTSDAKGSGLWDSKPWNQPQNTMVFNFSGRKGPVPSYIENDGLILTSRKKTFLVSL</sequence>
<dbReference type="GO" id="GO:0023041">
    <property type="term" value="P:neuronal signal transduction"/>
    <property type="evidence" value="ECO:0007669"/>
    <property type="project" value="InterPro"/>
</dbReference>
<dbReference type="OrthoDB" id="6517071at2759"/>
<gene>
    <name evidence="9" type="ORF">Cfor_10777</name>
</gene>
<feature type="compositionally biased region" description="Basic and acidic residues" evidence="8">
    <location>
        <begin position="262"/>
        <end position="281"/>
    </location>
</feature>
<dbReference type="AlphaFoldDB" id="A0A6L2PUD6"/>
<dbReference type="InterPro" id="IPR019130">
    <property type="entry name" value="Macoilin"/>
</dbReference>
<reference evidence="10" key="1">
    <citation type="submission" date="2020-01" db="EMBL/GenBank/DDBJ databases">
        <title>Draft genome sequence of the Termite Coptotermes fromosanus.</title>
        <authorList>
            <person name="Itakura S."/>
            <person name="Yosikawa Y."/>
            <person name="Umezawa K."/>
        </authorList>
    </citation>
    <scope>NUCLEOTIDE SEQUENCE [LARGE SCALE GENOMIC DNA]</scope>
</reference>
<evidence type="ECO:0000313" key="10">
    <source>
        <dbReference type="Proteomes" id="UP000502823"/>
    </source>
</evidence>
<dbReference type="GO" id="GO:0031965">
    <property type="term" value="C:nuclear membrane"/>
    <property type="evidence" value="ECO:0007669"/>
    <property type="project" value="UniProtKB-SubCell"/>
</dbReference>
<dbReference type="Proteomes" id="UP000502823">
    <property type="component" value="Unassembled WGS sequence"/>
</dbReference>
<organism evidence="9 10">
    <name type="scientific">Coptotermes formosanus</name>
    <name type="common">Formosan subterranean termite</name>
    <dbReference type="NCBI Taxonomy" id="36987"/>
    <lineage>
        <taxon>Eukaryota</taxon>
        <taxon>Metazoa</taxon>
        <taxon>Ecdysozoa</taxon>
        <taxon>Arthropoda</taxon>
        <taxon>Hexapoda</taxon>
        <taxon>Insecta</taxon>
        <taxon>Pterygota</taxon>
        <taxon>Neoptera</taxon>
        <taxon>Polyneoptera</taxon>
        <taxon>Dictyoptera</taxon>
        <taxon>Blattodea</taxon>
        <taxon>Blattoidea</taxon>
        <taxon>Termitoidae</taxon>
        <taxon>Rhinotermitidae</taxon>
        <taxon>Coptotermes</taxon>
    </lineage>
</organism>
<keyword evidence="3" id="KW-0812">Transmembrane</keyword>
<accession>A0A6L2PUD6</accession>
<evidence type="ECO:0000256" key="4">
    <source>
        <dbReference type="ARBA" id="ARBA00022824"/>
    </source>
</evidence>
<keyword evidence="10" id="KW-1185">Reference proteome</keyword>
<keyword evidence="4" id="KW-0256">Endoplasmic reticulum</keyword>
<comment type="caution">
    <text evidence="9">The sequence shown here is derived from an EMBL/GenBank/DDBJ whole genome shotgun (WGS) entry which is preliminary data.</text>
</comment>
<dbReference type="GO" id="GO:0006935">
    <property type="term" value="P:chemotaxis"/>
    <property type="evidence" value="ECO:0007669"/>
    <property type="project" value="TreeGrafter"/>
</dbReference>
<evidence type="ECO:0000256" key="1">
    <source>
        <dbReference type="ARBA" id="ARBA00004232"/>
    </source>
</evidence>
<evidence type="ECO:0000256" key="5">
    <source>
        <dbReference type="ARBA" id="ARBA00022989"/>
    </source>
</evidence>
<keyword evidence="6" id="KW-0472">Membrane</keyword>
<proteinExistence type="predicted"/>